<dbReference type="InterPro" id="IPR020590">
    <property type="entry name" value="Guanylate_kinase_CS"/>
</dbReference>
<evidence type="ECO:0000256" key="3">
    <source>
        <dbReference type="ARBA" id="ARBA00012961"/>
    </source>
</evidence>
<dbReference type="GO" id="GO:0005829">
    <property type="term" value="C:cytosol"/>
    <property type="evidence" value="ECO:0007669"/>
    <property type="project" value="TreeGrafter"/>
</dbReference>
<keyword evidence="6 11" id="KW-0547">Nucleotide-binding</keyword>
<name>A0A1I6KWY4_9FIRM</name>
<dbReference type="Proteomes" id="UP000199659">
    <property type="component" value="Unassembled WGS sequence"/>
</dbReference>
<evidence type="ECO:0000256" key="1">
    <source>
        <dbReference type="ARBA" id="ARBA00003531"/>
    </source>
</evidence>
<dbReference type="Pfam" id="PF00625">
    <property type="entry name" value="Guanylate_kin"/>
    <property type="match status" value="1"/>
</dbReference>
<dbReference type="EC" id="2.7.4.8" evidence="3 11"/>
<dbReference type="SUPFAM" id="SSF52540">
    <property type="entry name" value="P-loop containing nucleoside triphosphate hydrolases"/>
    <property type="match status" value="1"/>
</dbReference>
<dbReference type="SMART" id="SM00072">
    <property type="entry name" value="GuKc"/>
    <property type="match status" value="1"/>
</dbReference>
<dbReference type="PANTHER" id="PTHR23117">
    <property type="entry name" value="GUANYLATE KINASE-RELATED"/>
    <property type="match status" value="1"/>
</dbReference>
<comment type="subcellular location">
    <subcellularLocation>
        <location evidence="11">Cytoplasm</location>
    </subcellularLocation>
</comment>
<dbReference type="AlphaFoldDB" id="A0A1I6KWY4"/>
<dbReference type="PANTHER" id="PTHR23117:SF13">
    <property type="entry name" value="GUANYLATE KINASE"/>
    <property type="match status" value="1"/>
</dbReference>
<evidence type="ECO:0000256" key="8">
    <source>
        <dbReference type="ARBA" id="ARBA00022840"/>
    </source>
</evidence>
<dbReference type="RefSeq" id="WP_092561797.1">
    <property type="nucleotide sequence ID" value="NZ_FOYZ01000011.1"/>
</dbReference>
<dbReference type="GO" id="GO:0004385">
    <property type="term" value="F:GMP kinase activity"/>
    <property type="evidence" value="ECO:0007669"/>
    <property type="project" value="UniProtKB-UniRule"/>
</dbReference>
<dbReference type="PROSITE" id="PS50052">
    <property type="entry name" value="GUANYLATE_KINASE_2"/>
    <property type="match status" value="1"/>
</dbReference>
<dbReference type="PROSITE" id="PS00856">
    <property type="entry name" value="GUANYLATE_KINASE_1"/>
    <property type="match status" value="1"/>
</dbReference>
<comment type="catalytic activity">
    <reaction evidence="10 11">
        <text>GMP + ATP = GDP + ADP</text>
        <dbReference type="Rhea" id="RHEA:20780"/>
        <dbReference type="ChEBI" id="CHEBI:30616"/>
        <dbReference type="ChEBI" id="CHEBI:58115"/>
        <dbReference type="ChEBI" id="CHEBI:58189"/>
        <dbReference type="ChEBI" id="CHEBI:456216"/>
        <dbReference type="EC" id="2.7.4.8"/>
    </reaction>
</comment>
<evidence type="ECO:0000256" key="10">
    <source>
        <dbReference type="ARBA" id="ARBA00048594"/>
    </source>
</evidence>
<dbReference type="OrthoDB" id="9808150at2"/>
<dbReference type="FunFam" id="3.30.63.10:FF:000002">
    <property type="entry name" value="Guanylate kinase 1"/>
    <property type="match status" value="1"/>
</dbReference>
<dbReference type="InterPro" id="IPR017665">
    <property type="entry name" value="Guanylate_kinase"/>
</dbReference>
<reference evidence="13 14" key="1">
    <citation type="submission" date="2016-10" db="EMBL/GenBank/DDBJ databases">
        <authorList>
            <person name="de Groot N.N."/>
        </authorList>
    </citation>
    <scope>NUCLEOTIDE SEQUENCE [LARGE SCALE GENOMIC DNA]</scope>
    <source>
        <strain evidence="13 14">743A</strain>
    </source>
</reference>
<dbReference type="CDD" id="cd00071">
    <property type="entry name" value="GMPK"/>
    <property type="match status" value="1"/>
</dbReference>
<dbReference type="InterPro" id="IPR008145">
    <property type="entry name" value="GK/Ca_channel_bsu"/>
</dbReference>
<evidence type="ECO:0000256" key="5">
    <source>
        <dbReference type="ARBA" id="ARBA00022679"/>
    </source>
</evidence>
<sequence>MNRNGILTVISGFSGAGKGTLIRELVKKPDYRLSISATTRLPREGEQNGREYFFLTKEEFEGMIKNNQLIEYAEYVGNYYGTPQEYVEEQLKMGYNVILEIEVQGAMKVKEKYPDALFLFVTPPSAAVLRERLVNRGTEDKETVQRRLSQAADEVDYMDKYDYLIVNDNLADCVEQMHRIISEQKNKIKYNQNFIHLIGKDLEGFKKGDR</sequence>
<dbReference type="EMBL" id="FOYZ01000011">
    <property type="protein sequence ID" value="SFR95518.1"/>
    <property type="molecule type" value="Genomic_DNA"/>
</dbReference>
<evidence type="ECO:0000256" key="2">
    <source>
        <dbReference type="ARBA" id="ARBA00005790"/>
    </source>
</evidence>
<evidence type="ECO:0000259" key="12">
    <source>
        <dbReference type="PROSITE" id="PS50052"/>
    </source>
</evidence>
<comment type="function">
    <text evidence="1 11">Essential for recycling GMP and indirectly, cGMP.</text>
</comment>
<proteinExistence type="inferred from homology"/>
<protein>
    <recommendedName>
        <fullName evidence="4 11">Guanylate kinase</fullName>
        <ecNumber evidence="3 11">2.7.4.8</ecNumber>
    </recommendedName>
    <alternativeName>
        <fullName evidence="9 11">GMP kinase</fullName>
    </alternativeName>
</protein>
<dbReference type="Gene3D" id="3.30.63.10">
    <property type="entry name" value="Guanylate Kinase phosphate binding domain"/>
    <property type="match status" value="1"/>
</dbReference>
<keyword evidence="8 11" id="KW-0067">ATP-binding</keyword>
<evidence type="ECO:0000256" key="11">
    <source>
        <dbReference type="HAMAP-Rule" id="MF_00328"/>
    </source>
</evidence>
<dbReference type="InterPro" id="IPR027417">
    <property type="entry name" value="P-loop_NTPase"/>
</dbReference>
<dbReference type="NCBIfam" id="TIGR03263">
    <property type="entry name" value="guanyl_kin"/>
    <property type="match status" value="1"/>
</dbReference>
<evidence type="ECO:0000313" key="14">
    <source>
        <dbReference type="Proteomes" id="UP000199659"/>
    </source>
</evidence>
<keyword evidence="5 11" id="KW-0808">Transferase</keyword>
<comment type="similarity">
    <text evidence="2 11">Belongs to the guanylate kinase family.</text>
</comment>
<dbReference type="HAMAP" id="MF_00328">
    <property type="entry name" value="Guanylate_kinase"/>
    <property type="match status" value="1"/>
</dbReference>
<dbReference type="InterPro" id="IPR008144">
    <property type="entry name" value="Guanylate_kin-like_dom"/>
</dbReference>
<evidence type="ECO:0000256" key="9">
    <source>
        <dbReference type="ARBA" id="ARBA00030128"/>
    </source>
</evidence>
<evidence type="ECO:0000256" key="4">
    <source>
        <dbReference type="ARBA" id="ARBA00016296"/>
    </source>
</evidence>
<organism evidence="13 14">
    <name type="scientific">Anaeromicropila populeti</name>
    <dbReference type="NCBI Taxonomy" id="37658"/>
    <lineage>
        <taxon>Bacteria</taxon>
        <taxon>Bacillati</taxon>
        <taxon>Bacillota</taxon>
        <taxon>Clostridia</taxon>
        <taxon>Lachnospirales</taxon>
        <taxon>Lachnospiraceae</taxon>
        <taxon>Anaeromicropila</taxon>
    </lineage>
</organism>
<keyword evidence="11" id="KW-0963">Cytoplasm</keyword>
<dbReference type="Gene3D" id="3.40.50.300">
    <property type="entry name" value="P-loop containing nucleotide triphosphate hydrolases"/>
    <property type="match status" value="1"/>
</dbReference>
<dbReference type="STRING" id="37658.SAMN05661086_02779"/>
<evidence type="ECO:0000256" key="6">
    <source>
        <dbReference type="ARBA" id="ARBA00022741"/>
    </source>
</evidence>
<feature type="binding site" evidence="11">
    <location>
        <begin position="12"/>
        <end position="19"/>
    </location>
    <ligand>
        <name>ATP</name>
        <dbReference type="ChEBI" id="CHEBI:30616"/>
    </ligand>
</feature>
<gene>
    <name evidence="11" type="primary">gmk</name>
    <name evidence="13" type="ORF">SAMN05661086_02779</name>
</gene>
<keyword evidence="7 11" id="KW-0418">Kinase</keyword>
<feature type="domain" description="Guanylate kinase-like" evidence="12">
    <location>
        <begin position="5"/>
        <end position="182"/>
    </location>
</feature>
<evidence type="ECO:0000313" key="13">
    <source>
        <dbReference type="EMBL" id="SFR95518.1"/>
    </source>
</evidence>
<dbReference type="GO" id="GO:0005524">
    <property type="term" value="F:ATP binding"/>
    <property type="evidence" value="ECO:0007669"/>
    <property type="project" value="UniProtKB-UniRule"/>
</dbReference>
<keyword evidence="14" id="KW-1185">Reference proteome</keyword>
<accession>A0A1I6KWY4</accession>
<evidence type="ECO:0000256" key="7">
    <source>
        <dbReference type="ARBA" id="ARBA00022777"/>
    </source>
</evidence>